<dbReference type="Pfam" id="PF23627">
    <property type="entry name" value="LisH_WDR26"/>
    <property type="match status" value="1"/>
</dbReference>
<dbReference type="PROSITE" id="PS50897">
    <property type="entry name" value="CTLH"/>
    <property type="match status" value="1"/>
</dbReference>
<dbReference type="Proteomes" id="UP000298061">
    <property type="component" value="Unassembled WGS sequence"/>
</dbReference>
<evidence type="ECO:0000256" key="2">
    <source>
        <dbReference type="ARBA" id="ARBA00022737"/>
    </source>
</evidence>
<keyword evidence="6" id="KW-1185">Reference proteome</keyword>
<proteinExistence type="predicted"/>
<organism evidence="5 6">
    <name type="scientific">Hericium alpestre</name>
    <dbReference type="NCBI Taxonomy" id="135208"/>
    <lineage>
        <taxon>Eukaryota</taxon>
        <taxon>Fungi</taxon>
        <taxon>Dikarya</taxon>
        <taxon>Basidiomycota</taxon>
        <taxon>Agaricomycotina</taxon>
        <taxon>Agaricomycetes</taxon>
        <taxon>Russulales</taxon>
        <taxon>Hericiaceae</taxon>
        <taxon>Hericium</taxon>
    </lineage>
</organism>
<dbReference type="STRING" id="135208.A0A4Z0A9K1"/>
<dbReference type="InterPro" id="IPR006595">
    <property type="entry name" value="CTLH_C"/>
</dbReference>
<feature type="domain" description="CTLH" evidence="4">
    <location>
        <begin position="125"/>
        <end position="199"/>
    </location>
</feature>
<evidence type="ECO:0000313" key="5">
    <source>
        <dbReference type="EMBL" id="TFY82981.1"/>
    </source>
</evidence>
<gene>
    <name evidence="5" type="ORF">EWM64_g1032</name>
</gene>
<evidence type="ECO:0000256" key="1">
    <source>
        <dbReference type="ARBA" id="ARBA00022574"/>
    </source>
</evidence>
<name>A0A4Z0A9K1_9AGAM</name>
<reference evidence="5 6" key="1">
    <citation type="submission" date="2019-02" db="EMBL/GenBank/DDBJ databases">
        <title>Genome sequencing of the rare red list fungi Hericium alpestre (H. flagellum).</title>
        <authorList>
            <person name="Buettner E."/>
            <person name="Kellner H."/>
        </authorList>
    </citation>
    <scope>NUCLEOTIDE SEQUENCE [LARGE SCALE GENOMIC DNA]</scope>
    <source>
        <strain evidence="5 6">DSM 108284</strain>
    </source>
</reference>
<dbReference type="PANTHER" id="PTHR22838">
    <property type="entry name" value="WD REPEAT PROTEIN 26-RELATED"/>
    <property type="match status" value="1"/>
</dbReference>
<keyword evidence="2" id="KW-0677">Repeat</keyword>
<dbReference type="OrthoDB" id="972532at2759"/>
<dbReference type="GO" id="GO:0043161">
    <property type="term" value="P:proteasome-mediated ubiquitin-dependent protein catabolic process"/>
    <property type="evidence" value="ECO:0007669"/>
    <property type="project" value="TreeGrafter"/>
</dbReference>
<evidence type="ECO:0000259" key="4">
    <source>
        <dbReference type="PROSITE" id="PS50897"/>
    </source>
</evidence>
<keyword evidence="1" id="KW-0853">WD repeat</keyword>
<dbReference type="EMBL" id="SFCI01000062">
    <property type="protein sequence ID" value="TFY82981.1"/>
    <property type="molecule type" value="Genomic_DNA"/>
</dbReference>
<comment type="caution">
    <text evidence="5">The sequence shown here is derived from an EMBL/GenBank/DDBJ whole genome shotgun (WGS) entry which is preliminary data.</text>
</comment>
<dbReference type="InterPro" id="IPR051350">
    <property type="entry name" value="WD_repeat-ST_regulator"/>
</dbReference>
<sequence>MRVPENDSLSVSPDFASEAGPSSLPSHPAKVRTNGTSNGFATQPVTNGVSKHAKPPISRVTLPGTTLYDDSSVDREEFVRLVIQSLRDVGYMYVMSNSPSITRLTGAIYSESAATLEAESGYVMESPEVSEFRQCILDGAWGDAEAALTRLGVSEDDGLWASSAILNLHTFVDPMKQEAKFLISQQKYLEYLEAGRITAALHVLRDELAPVHMEPEQLHPLSRSVHN</sequence>
<accession>A0A4Z0A9K1</accession>
<evidence type="ECO:0000256" key="3">
    <source>
        <dbReference type="SAM" id="MobiDB-lite"/>
    </source>
</evidence>
<evidence type="ECO:0000313" key="6">
    <source>
        <dbReference type="Proteomes" id="UP000298061"/>
    </source>
</evidence>
<dbReference type="AlphaFoldDB" id="A0A4Z0A9K1"/>
<protein>
    <recommendedName>
        <fullName evidence="4">CTLH domain-containing protein</fullName>
    </recommendedName>
</protein>
<dbReference type="GO" id="GO:0034657">
    <property type="term" value="C:GID complex"/>
    <property type="evidence" value="ECO:0007669"/>
    <property type="project" value="TreeGrafter"/>
</dbReference>
<feature type="compositionally biased region" description="Polar residues" evidence="3">
    <location>
        <begin position="33"/>
        <end position="49"/>
    </location>
</feature>
<feature type="region of interest" description="Disordered" evidence="3">
    <location>
        <begin position="1"/>
        <end position="66"/>
    </location>
</feature>
<dbReference type="PANTHER" id="PTHR22838:SF0">
    <property type="entry name" value="WD REPEAT-CONTAINING PROTEIN 26"/>
    <property type="match status" value="1"/>
</dbReference>